<comment type="similarity">
    <text evidence="2 7 8">Belongs to the GPI family.</text>
</comment>
<comment type="pathway">
    <text evidence="7">Carbohydrate biosynthesis; gluconeogenesis.</text>
</comment>
<reference evidence="10" key="1">
    <citation type="submission" date="2016-10" db="EMBL/GenBank/DDBJ databases">
        <authorList>
            <person name="Varghese N."/>
            <person name="Submissions S."/>
        </authorList>
    </citation>
    <scope>NUCLEOTIDE SEQUENCE [LARGE SCALE GENOMIC DNA]</scope>
    <source>
        <strain evidence="10">JCM 14963</strain>
    </source>
</reference>
<dbReference type="InterPro" id="IPR018189">
    <property type="entry name" value="Phosphoglucose_isomerase_CS"/>
</dbReference>
<dbReference type="HAMAP" id="MF_00473">
    <property type="entry name" value="G6P_isomerase"/>
    <property type="match status" value="1"/>
</dbReference>
<comment type="function">
    <text evidence="7">Catalyzes the reversible isomerization of glucose-6-phosphate to fructose-6-phosphate.</text>
</comment>
<evidence type="ECO:0000313" key="9">
    <source>
        <dbReference type="EMBL" id="SDR70555.1"/>
    </source>
</evidence>
<dbReference type="UniPathway" id="UPA00138"/>
<dbReference type="STRING" id="472181.SAMN05216271_0106"/>
<dbReference type="EMBL" id="LT629763">
    <property type="protein sequence ID" value="SDR70555.1"/>
    <property type="molecule type" value="Genomic_DNA"/>
</dbReference>
<feature type="active site" evidence="7">
    <location>
        <position position="397"/>
    </location>
</feature>
<dbReference type="PROSITE" id="PS51463">
    <property type="entry name" value="P_GLUCOSE_ISOMERASE_3"/>
    <property type="match status" value="1"/>
</dbReference>
<organism evidence="9 10">
    <name type="scientific">Halopseudomonas sabulinigri</name>
    <dbReference type="NCBI Taxonomy" id="472181"/>
    <lineage>
        <taxon>Bacteria</taxon>
        <taxon>Pseudomonadati</taxon>
        <taxon>Pseudomonadota</taxon>
        <taxon>Gammaproteobacteria</taxon>
        <taxon>Pseudomonadales</taxon>
        <taxon>Pseudomonadaceae</taxon>
        <taxon>Halopseudomonas</taxon>
    </lineage>
</organism>
<dbReference type="EC" id="5.3.1.9" evidence="7"/>
<dbReference type="PROSITE" id="PS00765">
    <property type="entry name" value="P_GLUCOSE_ISOMERASE_1"/>
    <property type="match status" value="1"/>
</dbReference>
<dbReference type="OrthoDB" id="140919at2"/>
<dbReference type="GO" id="GO:0051156">
    <property type="term" value="P:glucose 6-phosphate metabolic process"/>
    <property type="evidence" value="ECO:0007669"/>
    <property type="project" value="TreeGrafter"/>
</dbReference>
<dbReference type="CDD" id="cd05015">
    <property type="entry name" value="SIS_PGI_1"/>
    <property type="match status" value="1"/>
</dbReference>
<dbReference type="AlphaFoldDB" id="A0A1H1L926"/>
<keyword evidence="3 7" id="KW-0312">Gluconeogenesis</keyword>
<dbReference type="InterPro" id="IPR035476">
    <property type="entry name" value="SIS_PGI_1"/>
</dbReference>
<sequence length="555" mass="61790">MNAFKAIPDTGSQAEQQAWAELNLQAERLKPLHIAELFRADSQRFSGFSVSHGPLLLDFSKQRLDSLALDKLFDLADACDLQGWTEKLFSTQAVNNTEDRAAMHWALRTPVDDVQYESCRDVLEGVQEQLDKMADMVDKIHSGQWRGMTGEPITDVVNIGVGGSDLGPLMVSRALNDFTLKRSRSLGIHFASSMDGSQMAQLLKQLRPQNTLFIVSSKSFSTVDTLYNANTALAWLERSLGKCAGLLHCHFIGVSSKPDKMSEWGIHRENQLQIWDWVGGRYSLWSCIGLPIALRIGMKGFRRLLAGAHLMDNHFRNAPWSSNIPVLMALIGVWNTNCLGINAQAILPYDGRLEKLPAYLEQLEMESNGKSVNRDGELVQLHTCPVLWGEVGPNAQHAFYQLLHQGTEVVTCDFIAPALRYHEPTHSEDSLELVRQHELALANCLAQSRLLALGEAALEGEGELPHYKRYRGNQPSSTLLMKELSPFSLGAMLAAYEHKVFAQAVIWGINPFDQWGVEMGKKIATETLGVIRKEQAPEFPLDSSTLGLIDFINAQ</sequence>
<comment type="subcellular location">
    <subcellularLocation>
        <location evidence="7">Cytoplasm</location>
    </subcellularLocation>
</comment>
<dbReference type="PROSITE" id="PS00174">
    <property type="entry name" value="P_GLUCOSE_ISOMERASE_2"/>
    <property type="match status" value="1"/>
</dbReference>
<accession>A0A1H1L926</accession>
<name>A0A1H1L926_9GAMM</name>
<keyword evidence="4 7" id="KW-0324">Glycolysis</keyword>
<dbReference type="Gene3D" id="1.10.1390.10">
    <property type="match status" value="1"/>
</dbReference>
<dbReference type="GO" id="GO:0006096">
    <property type="term" value="P:glycolytic process"/>
    <property type="evidence" value="ECO:0007669"/>
    <property type="project" value="UniProtKB-UniRule"/>
</dbReference>
<evidence type="ECO:0000256" key="4">
    <source>
        <dbReference type="ARBA" id="ARBA00023152"/>
    </source>
</evidence>
<proteinExistence type="inferred from homology"/>
<dbReference type="InterPro" id="IPR023096">
    <property type="entry name" value="G6P_Isomerase_C"/>
</dbReference>
<feature type="active site" description="Proton donor" evidence="7">
    <location>
        <position position="366"/>
    </location>
</feature>
<evidence type="ECO:0000313" key="10">
    <source>
        <dbReference type="Proteomes" id="UP000243413"/>
    </source>
</evidence>
<keyword evidence="5 7" id="KW-0413">Isomerase</keyword>
<evidence type="ECO:0000256" key="3">
    <source>
        <dbReference type="ARBA" id="ARBA00022432"/>
    </source>
</evidence>
<dbReference type="GO" id="GO:0097367">
    <property type="term" value="F:carbohydrate derivative binding"/>
    <property type="evidence" value="ECO:0007669"/>
    <property type="project" value="InterPro"/>
</dbReference>
<dbReference type="Gene3D" id="3.40.50.10490">
    <property type="entry name" value="Glucose-6-phosphate isomerase like protein, domain 1"/>
    <property type="match status" value="2"/>
</dbReference>
<evidence type="ECO:0000256" key="1">
    <source>
        <dbReference type="ARBA" id="ARBA00004926"/>
    </source>
</evidence>
<dbReference type="InterPro" id="IPR035482">
    <property type="entry name" value="SIS_PGI_2"/>
</dbReference>
<gene>
    <name evidence="7" type="primary">pgi</name>
    <name evidence="9" type="ORF">SAMN05216271_0106</name>
</gene>
<comment type="pathway">
    <text evidence="1 7 8">Carbohydrate degradation; glycolysis; D-glyceraldehyde 3-phosphate and glycerone phosphate from D-glucose: step 2/4.</text>
</comment>
<dbReference type="GO" id="GO:0006094">
    <property type="term" value="P:gluconeogenesis"/>
    <property type="evidence" value="ECO:0007669"/>
    <property type="project" value="UniProtKB-UniRule"/>
</dbReference>
<evidence type="ECO:0000256" key="2">
    <source>
        <dbReference type="ARBA" id="ARBA00006604"/>
    </source>
</evidence>
<evidence type="ECO:0000256" key="7">
    <source>
        <dbReference type="HAMAP-Rule" id="MF_00473"/>
    </source>
</evidence>
<dbReference type="PANTHER" id="PTHR11469:SF1">
    <property type="entry name" value="GLUCOSE-6-PHOSPHATE ISOMERASE"/>
    <property type="match status" value="1"/>
</dbReference>
<dbReference type="CDD" id="cd05016">
    <property type="entry name" value="SIS_PGI_2"/>
    <property type="match status" value="1"/>
</dbReference>
<dbReference type="InterPro" id="IPR001672">
    <property type="entry name" value="G6P_Isomerase"/>
</dbReference>
<dbReference type="UniPathway" id="UPA00109">
    <property type="reaction ID" value="UER00181"/>
</dbReference>
<evidence type="ECO:0000256" key="5">
    <source>
        <dbReference type="ARBA" id="ARBA00023235"/>
    </source>
</evidence>
<comment type="catalytic activity">
    <reaction evidence="6 7 8">
        <text>alpha-D-glucose 6-phosphate = beta-D-fructose 6-phosphate</text>
        <dbReference type="Rhea" id="RHEA:11816"/>
        <dbReference type="ChEBI" id="CHEBI:57634"/>
        <dbReference type="ChEBI" id="CHEBI:58225"/>
        <dbReference type="EC" id="5.3.1.9"/>
    </reaction>
</comment>
<dbReference type="GO" id="GO:0004347">
    <property type="term" value="F:glucose-6-phosphate isomerase activity"/>
    <property type="evidence" value="ECO:0007669"/>
    <property type="project" value="UniProtKB-UniRule"/>
</dbReference>
<dbReference type="RefSeq" id="WP_092283010.1">
    <property type="nucleotide sequence ID" value="NZ_LT629763.1"/>
</dbReference>
<dbReference type="Proteomes" id="UP000243413">
    <property type="component" value="Chromosome I"/>
</dbReference>
<dbReference type="Pfam" id="PF00342">
    <property type="entry name" value="PGI"/>
    <property type="match status" value="1"/>
</dbReference>
<dbReference type="GO" id="GO:0048029">
    <property type="term" value="F:monosaccharide binding"/>
    <property type="evidence" value="ECO:0007669"/>
    <property type="project" value="TreeGrafter"/>
</dbReference>
<dbReference type="PRINTS" id="PR00662">
    <property type="entry name" value="G6PISOMERASE"/>
</dbReference>
<dbReference type="SUPFAM" id="SSF53697">
    <property type="entry name" value="SIS domain"/>
    <property type="match status" value="1"/>
</dbReference>
<feature type="active site" evidence="7">
    <location>
        <position position="521"/>
    </location>
</feature>
<evidence type="ECO:0000256" key="6">
    <source>
        <dbReference type="ARBA" id="ARBA00029321"/>
    </source>
</evidence>
<dbReference type="InterPro" id="IPR046348">
    <property type="entry name" value="SIS_dom_sf"/>
</dbReference>
<keyword evidence="7" id="KW-0963">Cytoplasm</keyword>
<evidence type="ECO:0000256" key="8">
    <source>
        <dbReference type="RuleBase" id="RU000612"/>
    </source>
</evidence>
<protein>
    <recommendedName>
        <fullName evidence="7">Glucose-6-phosphate isomerase</fullName>
        <shortName evidence="7">GPI</shortName>
        <ecNumber evidence="7">5.3.1.9</ecNumber>
    </recommendedName>
    <alternativeName>
        <fullName evidence="7">Phosphoglucose isomerase</fullName>
        <shortName evidence="7">PGI</shortName>
    </alternativeName>
    <alternativeName>
        <fullName evidence="7">Phosphohexose isomerase</fullName>
        <shortName evidence="7">PHI</shortName>
    </alternativeName>
</protein>
<dbReference type="GO" id="GO:0005829">
    <property type="term" value="C:cytosol"/>
    <property type="evidence" value="ECO:0007669"/>
    <property type="project" value="TreeGrafter"/>
</dbReference>
<dbReference type="NCBIfam" id="NF001211">
    <property type="entry name" value="PRK00179.1"/>
    <property type="match status" value="1"/>
</dbReference>
<dbReference type="PANTHER" id="PTHR11469">
    <property type="entry name" value="GLUCOSE-6-PHOSPHATE ISOMERASE"/>
    <property type="match status" value="1"/>
</dbReference>